<dbReference type="EMBL" id="JPKZ01003109">
    <property type="protein sequence ID" value="KHN73433.1"/>
    <property type="molecule type" value="Genomic_DNA"/>
</dbReference>
<dbReference type="PROSITE" id="PS50882">
    <property type="entry name" value="YTH"/>
    <property type="match status" value="1"/>
</dbReference>
<dbReference type="InterPro" id="IPR045168">
    <property type="entry name" value="YTH_prot"/>
</dbReference>
<proteinExistence type="predicted"/>
<feature type="compositionally biased region" description="Basic and acidic residues" evidence="1">
    <location>
        <begin position="474"/>
        <end position="491"/>
    </location>
</feature>
<reference evidence="3 4" key="1">
    <citation type="submission" date="2014-11" db="EMBL/GenBank/DDBJ databases">
        <title>Genetic blueprint of the zoonotic pathogen Toxocara canis.</title>
        <authorList>
            <person name="Zhu X.-Q."/>
            <person name="Korhonen P.K."/>
            <person name="Cai H."/>
            <person name="Young N.D."/>
            <person name="Nejsum P."/>
            <person name="von Samson-Himmelstjerna G."/>
            <person name="Boag P.R."/>
            <person name="Tan P."/>
            <person name="Li Q."/>
            <person name="Min J."/>
            <person name="Yang Y."/>
            <person name="Wang X."/>
            <person name="Fang X."/>
            <person name="Hall R.S."/>
            <person name="Hofmann A."/>
            <person name="Sternberg P.W."/>
            <person name="Jex A.R."/>
            <person name="Gasser R.B."/>
        </authorList>
    </citation>
    <scope>NUCLEOTIDE SEQUENCE [LARGE SCALE GENOMIC DNA]</scope>
    <source>
        <strain evidence="3">PN_DK_2014</strain>
    </source>
</reference>
<dbReference type="CDD" id="cd21134">
    <property type="entry name" value="YTH"/>
    <property type="match status" value="1"/>
</dbReference>
<feature type="compositionally biased region" description="Basic and acidic residues" evidence="1">
    <location>
        <begin position="19"/>
        <end position="35"/>
    </location>
</feature>
<protein>
    <submittedName>
        <fullName evidence="3">Putative ATP-dependent RNA helicase YTHDC2</fullName>
    </submittedName>
</protein>
<dbReference type="OMA" id="CHIVLHN"/>
<dbReference type="InterPro" id="IPR007275">
    <property type="entry name" value="YTH_domain"/>
</dbReference>
<comment type="caution">
    <text evidence="3">The sequence shown here is derived from an EMBL/GenBank/DDBJ whole genome shotgun (WGS) entry which is preliminary data.</text>
</comment>
<evidence type="ECO:0000259" key="2">
    <source>
        <dbReference type="PROSITE" id="PS50882"/>
    </source>
</evidence>
<keyword evidence="3" id="KW-0067">ATP-binding</keyword>
<dbReference type="GO" id="GO:0004386">
    <property type="term" value="F:helicase activity"/>
    <property type="evidence" value="ECO:0007669"/>
    <property type="project" value="UniProtKB-KW"/>
</dbReference>
<dbReference type="GO" id="GO:0000381">
    <property type="term" value="P:regulation of alternative mRNA splicing, via spliceosome"/>
    <property type="evidence" value="ECO:0007669"/>
    <property type="project" value="TreeGrafter"/>
</dbReference>
<dbReference type="GO" id="GO:0003729">
    <property type="term" value="F:mRNA binding"/>
    <property type="evidence" value="ECO:0007669"/>
    <property type="project" value="TreeGrafter"/>
</dbReference>
<evidence type="ECO:0000313" key="3">
    <source>
        <dbReference type="EMBL" id="KHN73433.1"/>
    </source>
</evidence>
<dbReference type="Gene3D" id="3.10.590.10">
    <property type="entry name" value="ph1033 like domains"/>
    <property type="match status" value="1"/>
</dbReference>
<feature type="domain" description="YTH" evidence="2">
    <location>
        <begin position="221"/>
        <end position="353"/>
    </location>
</feature>
<feature type="compositionally biased region" description="Basic and acidic residues" evidence="1">
    <location>
        <begin position="564"/>
        <end position="583"/>
    </location>
</feature>
<name>A0A0B2UVI9_TOXCA</name>
<dbReference type="STRING" id="6265.A0A0B2UVI9"/>
<dbReference type="AlphaFoldDB" id="A0A0B2UVI9"/>
<feature type="region of interest" description="Disordered" evidence="1">
    <location>
        <begin position="122"/>
        <end position="145"/>
    </location>
</feature>
<dbReference type="PANTHER" id="PTHR12357">
    <property type="entry name" value="YTH YT521-B HOMOLOGY DOMAIN-CONTAINING"/>
    <property type="match status" value="1"/>
</dbReference>
<feature type="region of interest" description="Disordered" evidence="1">
    <location>
        <begin position="1"/>
        <end position="105"/>
    </location>
</feature>
<dbReference type="GO" id="GO:1990247">
    <property type="term" value="F:N6-methyladenosine-containing RNA reader activity"/>
    <property type="evidence" value="ECO:0007669"/>
    <property type="project" value="TreeGrafter"/>
</dbReference>
<accession>A0A0B2UVI9</accession>
<feature type="region of interest" description="Disordered" evidence="1">
    <location>
        <begin position="462"/>
        <end position="589"/>
    </location>
</feature>
<dbReference type="Pfam" id="PF04146">
    <property type="entry name" value="YTH"/>
    <property type="match status" value="1"/>
</dbReference>
<gene>
    <name evidence="3" type="primary">YTHDC2</name>
    <name evidence="3" type="ORF">Tcan_03091</name>
</gene>
<dbReference type="GO" id="GO:0000398">
    <property type="term" value="P:mRNA splicing, via spliceosome"/>
    <property type="evidence" value="ECO:0007669"/>
    <property type="project" value="TreeGrafter"/>
</dbReference>
<organism evidence="3 4">
    <name type="scientific">Toxocara canis</name>
    <name type="common">Canine roundworm</name>
    <dbReference type="NCBI Taxonomy" id="6265"/>
    <lineage>
        <taxon>Eukaryota</taxon>
        <taxon>Metazoa</taxon>
        <taxon>Ecdysozoa</taxon>
        <taxon>Nematoda</taxon>
        <taxon>Chromadorea</taxon>
        <taxon>Rhabditida</taxon>
        <taxon>Spirurina</taxon>
        <taxon>Ascaridomorpha</taxon>
        <taxon>Ascaridoidea</taxon>
        <taxon>Toxocaridae</taxon>
        <taxon>Toxocara</taxon>
    </lineage>
</organism>
<keyword evidence="3" id="KW-0378">Hydrolase</keyword>
<keyword evidence="3" id="KW-0547">Nucleotide-binding</keyword>
<sequence length="589" mass="68031">MESSDAVVDEAKTTSTADLEMKGRDNRRSQNHRTDGLASSNEESKTDTDDDEESDQNGDQLPANDDDGKQPSTVLSEPNVIKSKRMVSDDNGFVTDKCRPTTKGNRRTNIASEVCETGDKAAFTKRRSQSPNMLFDHESDGSGDVEDMDLEDLVVRDECSSVEGEEELLRQRRCMSDSEILRHTTASRPVERAHSASPYKYRRPDPIICDESIEIDCLMRRAHFFLARSCRENIRLAKERSFWTTSPRIEQTLGESFMKASAVILVFIEKGADHFAGFAKMCSKALYRGQPALCWKEFNGGGNIKLQWISRCTLPITATKHLKNSLNHGKAVYAGVDGSKIQRTTGQQLCSLFPIDESIDLSTLRVTRGKKRVHRRGYSSKRRRKSELPSLLDRPISFTQFKRAKRNLTAEERWENDALNFMYSSSFSYKGHSTHKMSFEDALQYELYRPMPLMDLAVDYPLSTSSSSRRKSHSRSERDREWRDRDRDRMHRISPSRRHSPVLNAHLHRDSNSKMSSHDRKSSHERKHTERKRHAERTPPRRRESPRRINAVEKHHKSSSSRSYLREREREGHRESRHEIGEKKTKRRR</sequence>
<keyword evidence="3" id="KW-0347">Helicase</keyword>
<feature type="compositionally biased region" description="Basic and acidic residues" evidence="1">
    <location>
        <begin position="536"/>
        <end position="553"/>
    </location>
</feature>
<feature type="compositionally biased region" description="Basic residues" evidence="1">
    <location>
        <begin position="523"/>
        <end position="535"/>
    </location>
</feature>
<evidence type="ECO:0000313" key="4">
    <source>
        <dbReference type="Proteomes" id="UP000031036"/>
    </source>
</evidence>
<dbReference type="OrthoDB" id="5842105at2759"/>
<keyword evidence="4" id="KW-1185">Reference proteome</keyword>
<dbReference type="PANTHER" id="PTHR12357:SF3">
    <property type="entry name" value="YTH DOMAIN-CONTAINING PROTEIN 1"/>
    <property type="match status" value="1"/>
</dbReference>
<feature type="compositionally biased region" description="Basic and acidic residues" evidence="1">
    <location>
        <begin position="507"/>
        <end position="522"/>
    </location>
</feature>
<evidence type="ECO:0000256" key="1">
    <source>
        <dbReference type="SAM" id="MobiDB-lite"/>
    </source>
</evidence>
<dbReference type="Proteomes" id="UP000031036">
    <property type="component" value="Unassembled WGS sequence"/>
</dbReference>
<dbReference type="GO" id="GO:0005654">
    <property type="term" value="C:nucleoplasm"/>
    <property type="evidence" value="ECO:0007669"/>
    <property type="project" value="TreeGrafter"/>
</dbReference>